<dbReference type="AlphaFoldDB" id="E9I0D3"/>
<dbReference type="InParanoid" id="E9I0D3"/>
<evidence type="ECO:0000313" key="1">
    <source>
        <dbReference type="EMBL" id="EFX62544.1"/>
    </source>
</evidence>
<evidence type="ECO:0000313" key="2">
    <source>
        <dbReference type="Proteomes" id="UP000000305"/>
    </source>
</evidence>
<keyword evidence="2" id="KW-1185">Reference proteome</keyword>
<sequence length="50" mass="5776">MESRDEEVQPQLLSDIQVVETGLYEIAYINISEEDMVSELELMESVKSQQ</sequence>
<name>E9I0D3_DAPPU</name>
<accession>E9I0D3</accession>
<dbReference type="Proteomes" id="UP000000305">
    <property type="component" value="Unassembled WGS sequence"/>
</dbReference>
<protein>
    <submittedName>
        <fullName evidence="1">Uncharacterized protein</fullName>
    </submittedName>
</protein>
<dbReference type="HOGENOM" id="CLU_3126456_0_0_1"/>
<proteinExistence type="predicted"/>
<organism evidence="1 2">
    <name type="scientific">Daphnia pulex</name>
    <name type="common">Water flea</name>
    <dbReference type="NCBI Taxonomy" id="6669"/>
    <lineage>
        <taxon>Eukaryota</taxon>
        <taxon>Metazoa</taxon>
        <taxon>Ecdysozoa</taxon>
        <taxon>Arthropoda</taxon>
        <taxon>Crustacea</taxon>
        <taxon>Branchiopoda</taxon>
        <taxon>Diplostraca</taxon>
        <taxon>Cladocera</taxon>
        <taxon>Anomopoda</taxon>
        <taxon>Daphniidae</taxon>
        <taxon>Daphnia</taxon>
    </lineage>
</organism>
<gene>
    <name evidence="1" type="ORF">DAPPUDRAFT_336792</name>
</gene>
<dbReference type="EMBL" id="GL733520">
    <property type="protein sequence ID" value="EFX62544.1"/>
    <property type="molecule type" value="Genomic_DNA"/>
</dbReference>
<dbReference type="KEGG" id="dpx:DAPPUDRAFT_336792"/>
<reference evidence="1 2" key="1">
    <citation type="journal article" date="2011" name="Science">
        <title>The ecoresponsive genome of Daphnia pulex.</title>
        <authorList>
            <person name="Colbourne J.K."/>
            <person name="Pfrender M.E."/>
            <person name="Gilbert D."/>
            <person name="Thomas W.K."/>
            <person name="Tucker A."/>
            <person name="Oakley T.H."/>
            <person name="Tokishita S."/>
            <person name="Aerts A."/>
            <person name="Arnold G.J."/>
            <person name="Basu M.K."/>
            <person name="Bauer D.J."/>
            <person name="Caceres C.E."/>
            <person name="Carmel L."/>
            <person name="Casola C."/>
            <person name="Choi J.H."/>
            <person name="Detter J.C."/>
            <person name="Dong Q."/>
            <person name="Dusheyko S."/>
            <person name="Eads B.D."/>
            <person name="Frohlich T."/>
            <person name="Geiler-Samerotte K.A."/>
            <person name="Gerlach D."/>
            <person name="Hatcher P."/>
            <person name="Jogdeo S."/>
            <person name="Krijgsveld J."/>
            <person name="Kriventseva E.V."/>
            <person name="Kultz D."/>
            <person name="Laforsch C."/>
            <person name="Lindquist E."/>
            <person name="Lopez J."/>
            <person name="Manak J.R."/>
            <person name="Muller J."/>
            <person name="Pangilinan J."/>
            <person name="Patwardhan R.P."/>
            <person name="Pitluck S."/>
            <person name="Pritham E.J."/>
            <person name="Rechtsteiner A."/>
            <person name="Rho M."/>
            <person name="Rogozin I.B."/>
            <person name="Sakarya O."/>
            <person name="Salamov A."/>
            <person name="Schaack S."/>
            <person name="Shapiro H."/>
            <person name="Shiga Y."/>
            <person name="Skalitzky C."/>
            <person name="Smith Z."/>
            <person name="Souvorov A."/>
            <person name="Sung W."/>
            <person name="Tang Z."/>
            <person name="Tsuchiya D."/>
            <person name="Tu H."/>
            <person name="Vos H."/>
            <person name="Wang M."/>
            <person name="Wolf Y.I."/>
            <person name="Yamagata H."/>
            <person name="Yamada T."/>
            <person name="Ye Y."/>
            <person name="Shaw J.R."/>
            <person name="Andrews J."/>
            <person name="Crease T.J."/>
            <person name="Tang H."/>
            <person name="Lucas S.M."/>
            <person name="Robertson H.M."/>
            <person name="Bork P."/>
            <person name="Koonin E.V."/>
            <person name="Zdobnov E.M."/>
            <person name="Grigoriev I.V."/>
            <person name="Lynch M."/>
            <person name="Boore J.L."/>
        </authorList>
    </citation>
    <scope>NUCLEOTIDE SEQUENCE [LARGE SCALE GENOMIC DNA]</scope>
</reference>